<evidence type="ECO:0000313" key="19">
    <source>
        <dbReference type="Proteomes" id="UP000694867"/>
    </source>
</evidence>
<comment type="similarity">
    <text evidence="2">Belongs to the SLC12A transporter family.</text>
</comment>
<feature type="transmembrane region" description="Helical" evidence="15">
    <location>
        <begin position="427"/>
        <end position="445"/>
    </location>
</feature>
<keyword evidence="6" id="KW-0769">Symport</keyword>
<dbReference type="Pfam" id="PF03522">
    <property type="entry name" value="SLC12"/>
    <property type="match status" value="1"/>
</dbReference>
<dbReference type="Gene3D" id="1.20.1740.10">
    <property type="entry name" value="Amino acid/polyamine transporter I"/>
    <property type="match status" value="1"/>
</dbReference>
<keyword evidence="11" id="KW-0325">Glycoprotein</keyword>
<dbReference type="GO" id="GO:0008511">
    <property type="term" value="F:sodium:potassium:chloride symporter activity"/>
    <property type="evidence" value="ECO:0007669"/>
    <property type="project" value="TreeGrafter"/>
</dbReference>
<dbReference type="GO" id="GO:1990573">
    <property type="term" value="P:potassium ion import across plasma membrane"/>
    <property type="evidence" value="ECO:0007669"/>
    <property type="project" value="TreeGrafter"/>
</dbReference>
<evidence type="ECO:0000256" key="3">
    <source>
        <dbReference type="ARBA" id="ARBA00022448"/>
    </source>
</evidence>
<accession>A0AAJ7WGP9</accession>
<dbReference type="Pfam" id="PF00324">
    <property type="entry name" value="AA_permease"/>
    <property type="match status" value="1"/>
</dbReference>
<feature type="domain" description="Amino acid permease N-terminal" evidence="18">
    <location>
        <begin position="123"/>
        <end position="154"/>
    </location>
</feature>
<feature type="domain" description="SLC12A transporter C-terminal" evidence="17">
    <location>
        <begin position="704"/>
        <end position="1119"/>
    </location>
</feature>
<comment type="subcellular location">
    <subcellularLocation>
        <location evidence="1">Cell membrane</location>
        <topology evidence="1">Multi-pass membrane protein</topology>
    </subcellularLocation>
</comment>
<evidence type="ECO:0000256" key="13">
    <source>
        <dbReference type="ARBA" id="ARBA00023214"/>
    </source>
</evidence>
<proteinExistence type="inferred from homology"/>
<feature type="transmembrane region" description="Helical" evidence="15">
    <location>
        <begin position="558"/>
        <end position="578"/>
    </location>
</feature>
<dbReference type="GO" id="GO:0006884">
    <property type="term" value="P:cell volume homeostasis"/>
    <property type="evidence" value="ECO:0007669"/>
    <property type="project" value="TreeGrafter"/>
</dbReference>
<keyword evidence="3" id="KW-0813">Transport</keyword>
<feature type="transmembrane region" description="Helical" evidence="15">
    <location>
        <begin position="393"/>
        <end position="415"/>
    </location>
</feature>
<feature type="transmembrane region" description="Helical" evidence="15">
    <location>
        <begin position="259"/>
        <end position="280"/>
    </location>
</feature>
<reference evidence="20" key="1">
    <citation type="submission" date="2025-08" db="UniProtKB">
        <authorList>
            <consortium name="RefSeq"/>
        </authorList>
    </citation>
    <scope>IDENTIFICATION</scope>
</reference>
<feature type="transmembrane region" description="Helical" evidence="15">
    <location>
        <begin position="186"/>
        <end position="205"/>
    </location>
</feature>
<evidence type="ECO:0000256" key="5">
    <source>
        <dbReference type="ARBA" id="ARBA00022692"/>
    </source>
</evidence>
<evidence type="ECO:0000256" key="7">
    <source>
        <dbReference type="ARBA" id="ARBA00022989"/>
    </source>
</evidence>
<evidence type="ECO:0000259" key="17">
    <source>
        <dbReference type="Pfam" id="PF03522"/>
    </source>
</evidence>
<feature type="compositionally biased region" description="Basic and acidic residues" evidence="14">
    <location>
        <begin position="845"/>
        <end position="859"/>
    </location>
</feature>
<feature type="compositionally biased region" description="Basic and acidic residues" evidence="14">
    <location>
        <begin position="80"/>
        <end position="90"/>
    </location>
</feature>
<dbReference type="InterPro" id="IPR013612">
    <property type="entry name" value="AA_permease_N"/>
</dbReference>
<feature type="transmembrane region" description="Helical" evidence="15">
    <location>
        <begin position="211"/>
        <end position="238"/>
    </location>
</feature>
<keyword evidence="7 15" id="KW-1133">Transmembrane helix</keyword>
<evidence type="ECO:0000256" key="12">
    <source>
        <dbReference type="ARBA" id="ARBA00023201"/>
    </source>
</evidence>
<feature type="compositionally biased region" description="Polar residues" evidence="14">
    <location>
        <begin position="860"/>
        <end position="880"/>
    </location>
</feature>
<evidence type="ECO:0000259" key="16">
    <source>
        <dbReference type="Pfam" id="PF00324"/>
    </source>
</evidence>
<dbReference type="GO" id="GO:0055064">
    <property type="term" value="P:chloride ion homeostasis"/>
    <property type="evidence" value="ECO:0007669"/>
    <property type="project" value="TreeGrafter"/>
</dbReference>
<feature type="compositionally biased region" description="Basic and acidic residues" evidence="14">
    <location>
        <begin position="889"/>
        <end position="901"/>
    </location>
</feature>
<evidence type="ECO:0000259" key="18">
    <source>
        <dbReference type="Pfam" id="PF08403"/>
    </source>
</evidence>
<dbReference type="InterPro" id="IPR004842">
    <property type="entry name" value="SLC12A_fam"/>
</dbReference>
<evidence type="ECO:0000256" key="6">
    <source>
        <dbReference type="ARBA" id="ARBA00022847"/>
    </source>
</evidence>
<dbReference type="Proteomes" id="UP000694867">
    <property type="component" value="Unplaced"/>
</dbReference>
<dbReference type="PANTHER" id="PTHR11827">
    <property type="entry name" value="SOLUTE CARRIER FAMILY 12, CATION COTRANSPORTERS"/>
    <property type="match status" value="1"/>
</dbReference>
<keyword evidence="4" id="KW-1003">Cell membrane</keyword>
<dbReference type="RefSeq" id="XP_028966315.1">
    <property type="nucleotide sequence ID" value="XM_029110482.1"/>
</dbReference>
<organism evidence="19 20">
    <name type="scientific">Galendromus occidentalis</name>
    <name type="common">western predatory mite</name>
    <dbReference type="NCBI Taxonomy" id="34638"/>
    <lineage>
        <taxon>Eukaryota</taxon>
        <taxon>Metazoa</taxon>
        <taxon>Ecdysozoa</taxon>
        <taxon>Arthropoda</taxon>
        <taxon>Chelicerata</taxon>
        <taxon>Arachnida</taxon>
        <taxon>Acari</taxon>
        <taxon>Parasitiformes</taxon>
        <taxon>Mesostigmata</taxon>
        <taxon>Gamasina</taxon>
        <taxon>Phytoseioidea</taxon>
        <taxon>Phytoseiidae</taxon>
        <taxon>Typhlodrominae</taxon>
        <taxon>Galendromus</taxon>
    </lineage>
</organism>
<evidence type="ECO:0000256" key="4">
    <source>
        <dbReference type="ARBA" id="ARBA00022475"/>
    </source>
</evidence>
<feature type="transmembrane region" description="Helical" evidence="15">
    <location>
        <begin position="309"/>
        <end position="327"/>
    </location>
</feature>
<keyword evidence="13" id="KW-0868">Chloride</keyword>
<dbReference type="InterPro" id="IPR004841">
    <property type="entry name" value="AA-permease/SLC12A_dom"/>
</dbReference>
<evidence type="ECO:0000256" key="2">
    <source>
        <dbReference type="ARBA" id="ARBA00010593"/>
    </source>
</evidence>
<evidence type="ECO:0000256" key="10">
    <source>
        <dbReference type="ARBA" id="ARBA00023136"/>
    </source>
</evidence>
<dbReference type="InterPro" id="IPR018491">
    <property type="entry name" value="SLC12_C"/>
</dbReference>
<dbReference type="KEGG" id="goe:100897818"/>
<keyword evidence="8" id="KW-0915">Sodium</keyword>
<feature type="transmembrane region" description="Helical" evidence="15">
    <location>
        <begin position="505"/>
        <end position="525"/>
    </location>
</feature>
<dbReference type="NCBIfam" id="TIGR00930">
    <property type="entry name" value="2a30"/>
    <property type="match status" value="1"/>
</dbReference>
<feature type="region of interest" description="Disordered" evidence="14">
    <location>
        <begin position="839"/>
        <end position="914"/>
    </location>
</feature>
<evidence type="ECO:0000256" key="1">
    <source>
        <dbReference type="ARBA" id="ARBA00004651"/>
    </source>
</evidence>
<dbReference type="GO" id="GO:0055078">
    <property type="term" value="P:sodium ion homeostasis"/>
    <property type="evidence" value="ECO:0007669"/>
    <property type="project" value="TreeGrafter"/>
</dbReference>
<dbReference type="CTD" id="39410"/>
<evidence type="ECO:0000256" key="15">
    <source>
        <dbReference type="SAM" id="Phobius"/>
    </source>
</evidence>
<evidence type="ECO:0000313" key="20">
    <source>
        <dbReference type="RefSeq" id="XP_028966315.1"/>
    </source>
</evidence>
<name>A0AAJ7WGP9_9ACAR</name>
<evidence type="ECO:0000256" key="11">
    <source>
        <dbReference type="ARBA" id="ARBA00023180"/>
    </source>
</evidence>
<dbReference type="FunFam" id="1.20.1740.10:FF:000022">
    <property type="entry name" value="Bumetanide-sensitive na-k-cl cotransport protein"/>
    <property type="match status" value="1"/>
</dbReference>
<evidence type="ECO:0000256" key="14">
    <source>
        <dbReference type="SAM" id="MobiDB-lite"/>
    </source>
</evidence>
<feature type="transmembrane region" description="Helical" evidence="15">
    <location>
        <begin position="584"/>
        <end position="601"/>
    </location>
</feature>
<keyword evidence="9" id="KW-0406">Ion transport</keyword>
<keyword evidence="12" id="KW-0739">Sodium transport</keyword>
<evidence type="ECO:0000256" key="9">
    <source>
        <dbReference type="ARBA" id="ARBA00023065"/>
    </source>
</evidence>
<dbReference type="Pfam" id="PF08403">
    <property type="entry name" value="AA_permease_N"/>
    <property type="match status" value="1"/>
</dbReference>
<keyword evidence="10 15" id="KW-0472">Membrane</keyword>
<dbReference type="GO" id="GO:0005886">
    <property type="term" value="C:plasma membrane"/>
    <property type="evidence" value="ECO:0007669"/>
    <property type="project" value="UniProtKB-SubCell"/>
</dbReference>
<sequence>MWWFIRAQLYALIQWLSDDSNSRIMPDSAKLASPPQGVLKKPGHVGHVTAADKEEWISMEKSKEKDAKDKKSRFQVAKVDFAKGLKDTENQHSSSDDDEQPGGGGNYSSSYDTHNMRSLHQYTREALPRLDHYRNVMSVHGHMDRPTLDELHNATLSLLPEKQSNVKSPGELDTKGQLKLGWIQGVLVRVLLNIWGVILFLRLSWVVGQAGIGLTMVIIILATVVTLLTAISMSAICTNGEVKGGGTYYMISRSLGPEFGGSIGVIFSLANAVAIAMYVVGFAESVRDVLVSNQVELADFLAHDNGINLVRLIGMGTCIVLLCIALIGTEWESKAQMVLLVVLLGAMLNFILGVLLPAPESKVGRGFLGLSVSLIAENFGPAFSPEGGKEYGFFQVFAVFFPAATGILAGANISGDLADPSVSIPKGTVLGIIISSISYMIFGFLTGASNLRYATGIAPPNATDLPVERLMEIVGRPGPCSHSECPYGMFNDVNIMEMVSLFGPLVNAGIFAATLSSALASLVSAPKVFQALCKDKLFPHIDFFGKGFGPNNEPTRGYYLAMAIGMCCVAIGKLNLIAPLISNFFMAAYCLINFACFHATFARSPGFRPSFKYYNMWTSFVGSVLCLGVMFVMEPYTALITFAVILGLHIYIGKRKPDVNWGSSTQAQTYKDALNAVYKLQQVEDHVKNYRPQILVLSGEPNHRPPLIDFAYSITKKLSLLMCGHVVRPPLSYRARHNLTLRAQQWLQRRKVKSFYSIVVEENKPRGIRSLLECSGVGKLKPNVVMLGYKYSWMTCNDDELEEYFNIIHEIFDHHMSIAILRLPEGLDYAEYANTDALMSPTENGTKDQLKLPGMDRNESTLFPRNVSSAQLSTGGSSREATPPATPQPERKTTPSGRDSRENEEEEALVSRENAKECPKEVLLNVNQFLRKQRKGTIDVWWLYDDGGLTMLVPYLLSTRSNWSSCKLRVFSLANKKEELDREQRNMATLLSKFRMEYSDVLVIPDVQKPPSEEMKREFEKLIARWRTDQDEAPEDNRLAITDSELLALKAKTYRHLRLREFLEKHSRESNLIVMTLPMPRKNTCSASLYMAWLEMLTKDMPPFLFIRGNQTSVLTFYS</sequence>
<evidence type="ECO:0000256" key="8">
    <source>
        <dbReference type="ARBA" id="ARBA00023053"/>
    </source>
</evidence>
<keyword evidence="5 15" id="KW-0812">Transmembrane</keyword>
<protein>
    <submittedName>
        <fullName evidence="20">Bumetanide-sensitive sodium-(Potassium)-chloride cotransporter</fullName>
    </submittedName>
</protein>
<feature type="transmembrane region" description="Helical" evidence="15">
    <location>
        <begin position="339"/>
        <end position="358"/>
    </location>
</feature>
<dbReference type="AlphaFoldDB" id="A0AAJ7WGP9"/>
<dbReference type="GO" id="GO:0055075">
    <property type="term" value="P:potassium ion homeostasis"/>
    <property type="evidence" value="ECO:0007669"/>
    <property type="project" value="TreeGrafter"/>
</dbReference>
<feature type="region of interest" description="Disordered" evidence="14">
    <location>
        <begin position="53"/>
        <end position="113"/>
    </location>
</feature>
<dbReference type="PANTHER" id="PTHR11827:SF103">
    <property type="entry name" value="SODIUM CHLORIDE COTRANSPORTER 69, ISOFORM E"/>
    <property type="match status" value="1"/>
</dbReference>
<feature type="domain" description="Amino acid permease/ SLC12A" evidence="16">
    <location>
        <begin position="185"/>
        <end position="695"/>
    </location>
</feature>
<keyword evidence="19" id="KW-1185">Reference proteome</keyword>
<gene>
    <name evidence="20" type="primary">LOC100897818</name>
</gene>
<dbReference type="GeneID" id="100897818"/>
<feature type="compositionally biased region" description="Basic and acidic residues" evidence="14">
    <location>
        <begin position="53"/>
        <end position="69"/>
    </location>
</feature>